<gene>
    <name evidence="1" type="ORF">J2X07_003586</name>
</gene>
<reference evidence="1 2" key="1">
    <citation type="submission" date="2023-07" db="EMBL/GenBank/DDBJ databases">
        <title>Sorghum-associated microbial communities from plants grown in Nebraska, USA.</title>
        <authorList>
            <person name="Schachtman D."/>
        </authorList>
    </citation>
    <scope>NUCLEOTIDE SEQUENCE [LARGE SCALE GENOMIC DNA]</scope>
    <source>
        <strain evidence="1 2">BE211</strain>
    </source>
</reference>
<keyword evidence="2" id="KW-1185">Reference proteome</keyword>
<protein>
    <submittedName>
        <fullName evidence="1">Uncharacterized protein</fullName>
    </submittedName>
</protein>
<accession>A0ABU1U523</accession>
<comment type="caution">
    <text evidence="1">The sequence shown here is derived from an EMBL/GenBank/DDBJ whole genome shotgun (WGS) entry which is preliminary data.</text>
</comment>
<dbReference type="Proteomes" id="UP001258181">
    <property type="component" value="Unassembled WGS sequence"/>
</dbReference>
<proteinExistence type="predicted"/>
<dbReference type="EMBL" id="JAVDWA010000009">
    <property type="protein sequence ID" value="MDR7074589.1"/>
    <property type="molecule type" value="Genomic_DNA"/>
</dbReference>
<sequence length="39" mass="4392">MGTGMMKNRLDDSLGYRLQFRKITEGTGVNVQCAINLIF</sequence>
<evidence type="ECO:0000313" key="2">
    <source>
        <dbReference type="Proteomes" id="UP001258181"/>
    </source>
</evidence>
<name>A0ABU1U523_9BACL</name>
<organism evidence="1 2">
    <name type="scientific">Fictibacillus barbaricus</name>
    <dbReference type="NCBI Taxonomy" id="182136"/>
    <lineage>
        <taxon>Bacteria</taxon>
        <taxon>Bacillati</taxon>
        <taxon>Bacillota</taxon>
        <taxon>Bacilli</taxon>
        <taxon>Bacillales</taxon>
        <taxon>Fictibacillaceae</taxon>
        <taxon>Fictibacillus</taxon>
    </lineage>
</organism>
<evidence type="ECO:0000313" key="1">
    <source>
        <dbReference type="EMBL" id="MDR7074589.1"/>
    </source>
</evidence>